<dbReference type="EMBL" id="GEFH01000627">
    <property type="protein sequence ID" value="JAP67954.1"/>
    <property type="molecule type" value="mRNA"/>
</dbReference>
<keyword evidence="5" id="KW-1133">Transmembrane helix</keyword>
<dbReference type="GO" id="GO:0033617">
    <property type="term" value="P:mitochondrial respiratory chain complex IV assembly"/>
    <property type="evidence" value="ECO:0007669"/>
    <property type="project" value="TreeGrafter"/>
</dbReference>
<protein>
    <submittedName>
        <fullName evidence="6">Uncharacterized protein</fullName>
    </submittedName>
</protein>
<keyword evidence="4" id="KW-0496">Mitochondrion</keyword>
<comment type="subcellular location">
    <subcellularLocation>
        <location evidence="1">Mitochondrion</location>
    </subcellularLocation>
</comment>
<evidence type="ECO:0000256" key="3">
    <source>
        <dbReference type="ARBA" id="ARBA00022946"/>
    </source>
</evidence>
<sequence length="72" mass="8248">MSTMAKVCLAGSVAASLGIIFYVHYRQEVDRVQLHEGVIKDLERQRMRQIENLTILEKQRELTKQLSQSGDS</sequence>
<dbReference type="Pfam" id="PF15786">
    <property type="entry name" value="PET117"/>
    <property type="match status" value="1"/>
</dbReference>
<dbReference type="AlphaFoldDB" id="A0A131XKD1"/>
<evidence type="ECO:0000256" key="1">
    <source>
        <dbReference type="ARBA" id="ARBA00004173"/>
    </source>
</evidence>
<evidence type="ECO:0000256" key="5">
    <source>
        <dbReference type="SAM" id="Phobius"/>
    </source>
</evidence>
<feature type="transmembrane region" description="Helical" evidence="5">
    <location>
        <begin position="7"/>
        <end position="25"/>
    </location>
</feature>
<evidence type="ECO:0000256" key="4">
    <source>
        <dbReference type="ARBA" id="ARBA00023128"/>
    </source>
</evidence>
<organism evidence="6">
    <name type="scientific">Hyalomma excavatum</name>
    <dbReference type="NCBI Taxonomy" id="257692"/>
    <lineage>
        <taxon>Eukaryota</taxon>
        <taxon>Metazoa</taxon>
        <taxon>Ecdysozoa</taxon>
        <taxon>Arthropoda</taxon>
        <taxon>Chelicerata</taxon>
        <taxon>Arachnida</taxon>
        <taxon>Acari</taxon>
        <taxon>Parasitiformes</taxon>
        <taxon>Ixodida</taxon>
        <taxon>Ixodoidea</taxon>
        <taxon>Ixodidae</taxon>
        <taxon>Hyalomminae</taxon>
        <taxon>Hyalomma</taxon>
    </lineage>
</organism>
<keyword evidence="3" id="KW-0809">Transit peptide</keyword>
<keyword evidence="5" id="KW-0812">Transmembrane</keyword>
<evidence type="ECO:0000256" key="2">
    <source>
        <dbReference type="ARBA" id="ARBA00008197"/>
    </source>
</evidence>
<dbReference type="PANTHER" id="PTHR28163">
    <property type="entry name" value="PROTEIN PET117 HOMOLOG, MITOCHONDRIAL"/>
    <property type="match status" value="1"/>
</dbReference>
<dbReference type="PANTHER" id="PTHR28163:SF1">
    <property type="entry name" value="PROTEIN PET117 HOMOLOG, MITOCHONDRIAL"/>
    <property type="match status" value="1"/>
</dbReference>
<dbReference type="GO" id="GO:0005739">
    <property type="term" value="C:mitochondrion"/>
    <property type="evidence" value="ECO:0007669"/>
    <property type="project" value="UniProtKB-SubCell"/>
</dbReference>
<evidence type="ECO:0000313" key="6">
    <source>
        <dbReference type="EMBL" id="JAP67954.1"/>
    </source>
</evidence>
<comment type="similarity">
    <text evidence="2">Belongs to the PET117 family.</text>
</comment>
<name>A0A131XKD1_9ACAR</name>
<dbReference type="InterPro" id="IPR031568">
    <property type="entry name" value="Pet117"/>
</dbReference>
<reference evidence="6" key="1">
    <citation type="journal article" date="2017" name="Ticks Tick Borne Dis.">
        <title>An insight into the sialome of Hyalomma excavatum.</title>
        <authorList>
            <person name="Ribeiro J.M."/>
            <person name="Slovak M."/>
            <person name="Francischetti I.M."/>
        </authorList>
    </citation>
    <scope>NUCLEOTIDE SEQUENCE</scope>
    <source>
        <strain evidence="6">Samish</strain>
        <tissue evidence="6">Salivary glands</tissue>
    </source>
</reference>
<proteinExistence type="evidence at transcript level"/>
<accession>A0A131XKD1</accession>
<keyword evidence="5" id="KW-0472">Membrane</keyword>